<organism evidence="1">
    <name type="scientific">uncultured Desulfobacterium sp</name>
    <dbReference type="NCBI Taxonomy" id="201089"/>
    <lineage>
        <taxon>Bacteria</taxon>
        <taxon>Pseudomonadati</taxon>
        <taxon>Thermodesulfobacteriota</taxon>
        <taxon>Desulfobacteria</taxon>
        <taxon>Desulfobacterales</taxon>
        <taxon>Desulfobacteriaceae</taxon>
        <taxon>Desulfobacterium</taxon>
        <taxon>environmental samples</taxon>
    </lineage>
</organism>
<sequence>MNLIKSKLSPTRNSFFVFNEKAIGLNGLWRIFKVAVIPDTPLTHNLDLPILTSLKNWNPYQL</sequence>
<protein>
    <submittedName>
        <fullName evidence="1">Uncharacterized protein</fullName>
    </submittedName>
</protein>
<accession>A0A445MR56</accession>
<dbReference type="AlphaFoldDB" id="A0A445MR56"/>
<dbReference type="EMBL" id="OJIN01000014">
    <property type="protein sequence ID" value="SPD71926.1"/>
    <property type="molecule type" value="Genomic_DNA"/>
</dbReference>
<proteinExistence type="predicted"/>
<reference evidence="1" key="1">
    <citation type="submission" date="2018-01" db="EMBL/GenBank/DDBJ databases">
        <authorList>
            <person name="Regsiter A."/>
            <person name="William W."/>
        </authorList>
    </citation>
    <scope>NUCLEOTIDE SEQUENCE</scope>
    <source>
        <strain evidence="1">TRIP AH-1</strain>
    </source>
</reference>
<gene>
    <name evidence="1" type="ORF">PITCH_A1100025</name>
</gene>
<evidence type="ECO:0000313" key="1">
    <source>
        <dbReference type="EMBL" id="SPD71926.1"/>
    </source>
</evidence>
<name>A0A445MR56_9BACT</name>